<feature type="domain" description="Fe/B12 periplasmic-binding" evidence="2">
    <location>
        <begin position="46"/>
        <end position="311"/>
    </location>
</feature>
<accession>A0A0D6AZ84</accession>
<feature type="signal peptide" evidence="1">
    <location>
        <begin position="1"/>
        <end position="24"/>
    </location>
</feature>
<evidence type="ECO:0000313" key="3">
    <source>
        <dbReference type="EMBL" id="BAQ68086.1"/>
    </source>
</evidence>
<organism evidence="3 4">
    <name type="scientific">Rhodovulum sulfidophilum</name>
    <name type="common">Rhodobacter sulfidophilus</name>
    <dbReference type="NCBI Taxonomy" id="35806"/>
    <lineage>
        <taxon>Bacteria</taxon>
        <taxon>Pseudomonadati</taxon>
        <taxon>Pseudomonadota</taxon>
        <taxon>Alphaproteobacteria</taxon>
        <taxon>Rhodobacterales</taxon>
        <taxon>Paracoccaceae</taxon>
        <taxon>Rhodovulum</taxon>
    </lineage>
</organism>
<feature type="chain" id="PRO_5002301053" evidence="1">
    <location>
        <begin position="25"/>
        <end position="348"/>
    </location>
</feature>
<dbReference type="eggNOG" id="COG0614">
    <property type="taxonomic scope" value="Bacteria"/>
</dbReference>
<name>A0A0D6AZ84_RHOSU</name>
<evidence type="ECO:0000256" key="1">
    <source>
        <dbReference type="SAM" id="SignalP"/>
    </source>
</evidence>
<gene>
    <name evidence="3" type="ORF">NHU_00919</name>
</gene>
<sequence length="348" mass="36736">MMPLRLTALMAGALAMGLAALTAAAETRTITDATGRQIEVPADPRRVFAAGPPAATLLYTLKPDAMVGWPRAPGAEDMPFLRPGTRDLPALGRLTGKGDTVNLEVLLTARPDLIVDYGTVNATYRDLARRVQAQTGTPYALIDGSLPTIPATLRTLGELLAETQRGETLAAYAEATFAGIDAILAAIPEDRRPTVYLARGPEGIETAARGSINAEIIDRVGGRNVVAAGPDGLATVSPEQVQAWAPEVIVTIDADFAAHVGTMPEWQGIPAVRDGRVYLAPAAPFGFIDSPPSVNRLIGLKWLAQKLYPEAARIDIEAEVARFYTLFYGVTPDRAALAGLLGSGHPGE</sequence>
<evidence type="ECO:0000313" key="4">
    <source>
        <dbReference type="Proteomes" id="UP000064912"/>
    </source>
</evidence>
<dbReference type="EMBL" id="AP014800">
    <property type="protein sequence ID" value="BAQ68086.1"/>
    <property type="molecule type" value="Genomic_DNA"/>
</dbReference>
<keyword evidence="1" id="KW-0732">Signal</keyword>
<dbReference type="PROSITE" id="PS50983">
    <property type="entry name" value="FE_B12_PBP"/>
    <property type="match status" value="1"/>
</dbReference>
<dbReference type="PANTHER" id="PTHR30535">
    <property type="entry name" value="VITAMIN B12-BINDING PROTEIN"/>
    <property type="match status" value="1"/>
</dbReference>
<dbReference type="KEGG" id="rsu:NHU_00919"/>
<dbReference type="Proteomes" id="UP000064912">
    <property type="component" value="Chromosome"/>
</dbReference>
<dbReference type="Gene3D" id="3.40.50.1980">
    <property type="entry name" value="Nitrogenase molybdenum iron protein domain"/>
    <property type="match status" value="2"/>
</dbReference>
<dbReference type="Gene3D" id="1.20.58.2180">
    <property type="match status" value="1"/>
</dbReference>
<reference evidence="3 4" key="1">
    <citation type="submission" date="2015-02" db="EMBL/GenBank/DDBJ databases">
        <title>Genome sequene of Rhodovulum sulfidophilum DSM 2351.</title>
        <authorList>
            <person name="Nagao N."/>
        </authorList>
    </citation>
    <scope>NUCLEOTIDE SEQUENCE [LARGE SCALE GENOMIC DNA]</scope>
    <source>
        <strain evidence="3 4">DSM 2351</strain>
    </source>
</reference>
<dbReference type="Pfam" id="PF01497">
    <property type="entry name" value="Peripla_BP_2"/>
    <property type="match status" value="1"/>
</dbReference>
<dbReference type="AlphaFoldDB" id="A0A0D6AZ84"/>
<dbReference type="InterPro" id="IPR050902">
    <property type="entry name" value="ABC_Transporter_SBP"/>
</dbReference>
<dbReference type="PANTHER" id="PTHR30535:SF34">
    <property type="entry name" value="MOLYBDATE-BINDING PROTEIN MOLA"/>
    <property type="match status" value="1"/>
</dbReference>
<protein>
    <submittedName>
        <fullName evidence="3">Periplasmic binding protein</fullName>
    </submittedName>
</protein>
<dbReference type="CDD" id="cd01147">
    <property type="entry name" value="HemV-2"/>
    <property type="match status" value="1"/>
</dbReference>
<dbReference type="InterPro" id="IPR002491">
    <property type="entry name" value="ABC_transptr_periplasmic_BD"/>
</dbReference>
<evidence type="ECO:0000259" key="2">
    <source>
        <dbReference type="PROSITE" id="PS50983"/>
    </source>
</evidence>
<dbReference type="GO" id="GO:0071281">
    <property type="term" value="P:cellular response to iron ion"/>
    <property type="evidence" value="ECO:0007669"/>
    <property type="project" value="TreeGrafter"/>
</dbReference>
<proteinExistence type="predicted"/>
<dbReference type="SUPFAM" id="SSF53807">
    <property type="entry name" value="Helical backbone' metal receptor"/>
    <property type="match status" value="1"/>
</dbReference>
<dbReference type="PATRIC" id="fig|35806.4.peg.938"/>